<dbReference type="InterPro" id="IPR034660">
    <property type="entry name" value="DinB/YfiT-like"/>
</dbReference>
<dbReference type="NCBIfam" id="TIGR03083">
    <property type="entry name" value="maleylpyruvate isomerase family mycothiol-dependent enzyme"/>
    <property type="match status" value="1"/>
</dbReference>
<proteinExistence type="predicted"/>
<dbReference type="AlphaFoldDB" id="A0A917N2F8"/>
<dbReference type="Gene3D" id="1.20.120.450">
    <property type="entry name" value="dinb family like domain"/>
    <property type="match status" value="1"/>
</dbReference>
<keyword evidence="3" id="KW-1185">Reference proteome</keyword>
<dbReference type="RefSeq" id="WP_188417582.1">
    <property type="nucleotide sequence ID" value="NZ_BMDO01000007.1"/>
</dbReference>
<accession>A0A917N2F8</accession>
<dbReference type="Proteomes" id="UP000662074">
    <property type="component" value="Unassembled WGS sequence"/>
</dbReference>
<dbReference type="InterPro" id="IPR024344">
    <property type="entry name" value="MDMPI_metal-binding"/>
</dbReference>
<comment type="caution">
    <text evidence="2">The sequence shown here is derived from an EMBL/GenBank/DDBJ whole genome shotgun (WGS) entry which is preliminary data.</text>
</comment>
<evidence type="ECO:0000313" key="3">
    <source>
        <dbReference type="Proteomes" id="UP000662074"/>
    </source>
</evidence>
<protein>
    <recommendedName>
        <fullName evidence="1">Mycothiol-dependent maleylpyruvate isomerase metal-binding domain-containing protein</fullName>
    </recommendedName>
</protein>
<dbReference type="Pfam" id="PF11716">
    <property type="entry name" value="MDMPI_N"/>
    <property type="match status" value="1"/>
</dbReference>
<reference evidence="2" key="2">
    <citation type="submission" date="2020-09" db="EMBL/GenBank/DDBJ databases">
        <authorList>
            <person name="Sun Q."/>
            <person name="Sedlacek I."/>
        </authorList>
    </citation>
    <scope>NUCLEOTIDE SEQUENCE</scope>
    <source>
        <strain evidence="2">CCM 8711</strain>
    </source>
</reference>
<evidence type="ECO:0000313" key="2">
    <source>
        <dbReference type="EMBL" id="GGI51484.1"/>
    </source>
</evidence>
<reference evidence="2" key="1">
    <citation type="journal article" date="2014" name="Int. J. Syst. Evol. Microbiol.">
        <title>Complete genome sequence of Corynebacterium casei LMG S-19264T (=DSM 44701T), isolated from a smear-ripened cheese.</title>
        <authorList>
            <consortium name="US DOE Joint Genome Institute (JGI-PGF)"/>
            <person name="Walter F."/>
            <person name="Albersmeier A."/>
            <person name="Kalinowski J."/>
            <person name="Ruckert C."/>
        </authorList>
    </citation>
    <scope>NUCLEOTIDE SEQUENCE</scope>
    <source>
        <strain evidence="2">CCM 8711</strain>
    </source>
</reference>
<sequence length="280" mass="32015">MNQVAPIPTLHLFQKLDQLLIELLKSLSPDDWDMPTLSKQWTVKDIAAHLLDGNLRMLSIARDDYKGDPPLNVNSYREMVMYLNDLNTIWVLAYKRISSKILIEMLETTGREFNAYLHQLNMFEPALFPVAWAGETESQNWFHVAREYTEKWHHQQQIREAIGVQHVLMTTEFFHPCIDTFLRALPHAYRDLDTVVGALVKVEITGDGGGVWYIEKTFSGWRFVKNMAMAEPSAMVTMPTGVAWKLFTKAMTAEEAGEEIQTQGDPKLINPALTMISVMA</sequence>
<evidence type="ECO:0000259" key="1">
    <source>
        <dbReference type="Pfam" id="PF11716"/>
    </source>
</evidence>
<dbReference type="SUPFAM" id="SSF109854">
    <property type="entry name" value="DinB/YfiT-like putative metalloenzymes"/>
    <property type="match status" value="1"/>
</dbReference>
<gene>
    <name evidence="2" type="ORF">GCM10011425_26960</name>
</gene>
<name>A0A917N2F8_9SPHI</name>
<dbReference type="EMBL" id="BMDO01000007">
    <property type="protein sequence ID" value="GGI51484.1"/>
    <property type="molecule type" value="Genomic_DNA"/>
</dbReference>
<organism evidence="2 3">
    <name type="scientific">Mucilaginibacter galii</name>
    <dbReference type="NCBI Taxonomy" id="2005073"/>
    <lineage>
        <taxon>Bacteria</taxon>
        <taxon>Pseudomonadati</taxon>
        <taxon>Bacteroidota</taxon>
        <taxon>Sphingobacteriia</taxon>
        <taxon>Sphingobacteriales</taxon>
        <taxon>Sphingobacteriaceae</taxon>
        <taxon>Mucilaginibacter</taxon>
    </lineage>
</organism>
<dbReference type="GO" id="GO:0046872">
    <property type="term" value="F:metal ion binding"/>
    <property type="evidence" value="ECO:0007669"/>
    <property type="project" value="InterPro"/>
</dbReference>
<dbReference type="InterPro" id="IPR017517">
    <property type="entry name" value="Maleyloyr_isom"/>
</dbReference>
<feature type="domain" description="Mycothiol-dependent maleylpyruvate isomerase metal-binding" evidence="1">
    <location>
        <begin position="17"/>
        <end position="158"/>
    </location>
</feature>